<proteinExistence type="predicted"/>
<dbReference type="Gene3D" id="3.40.190.10">
    <property type="entry name" value="Periplasmic binding protein-like II"/>
    <property type="match status" value="2"/>
</dbReference>
<accession>A0A165FAZ6</accession>
<name>A0A165FAZ6_9NEIS</name>
<reference evidence="4" key="1">
    <citation type="submission" date="2016-01" db="EMBL/GenBank/DDBJ databases">
        <title>Draft genome of Chromobacterium sp. F49.</title>
        <authorList>
            <person name="Hong K.W."/>
        </authorList>
    </citation>
    <scope>NUCLEOTIDE SEQUENCE [LARGE SCALE GENOMIC DNA]</scope>
    <source>
        <strain evidence="4">CN10</strain>
    </source>
</reference>
<dbReference type="EMBL" id="LQQU01000017">
    <property type="protein sequence ID" value="KZE32664.1"/>
    <property type="molecule type" value="Genomic_DNA"/>
</dbReference>
<gene>
    <name evidence="3" type="ORF">AVW16_09725</name>
</gene>
<dbReference type="Pfam" id="PF00497">
    <property type="entry name" value="SBP_bac_3"/>
    <property type="match status" value="1"/>
</dbReference>
<keyword evidence="4" id="KW-1185">Reference proteome</keyword>
<protein>
    <recommendedName>
        <fullName evidence="2">Solute-binding protein family 3/N-terminal domain-containing protein</fullName>
    </recommendedName>
</protein>
<evidence type="ECO:0000259" key="2">
    <source>
        <dbReference type="Pfam" id="PF00497"/>
    </source>
</evidence>
<feature type="domain" description="Solute-binding protein family 3/N-terminal" evidence="2">
    <location>
        <begin position="23"/>
        <end position="239"/>
    </location>
</feature>
<organism evidence="3 4">
    <name type="scientific">Crenobacter luteus</name>
    <dbReference type="NCBI Taxonomy" id="1452487"/>
    <lineage>
        <taxon>Bacteria</taxon>
        <taxon>Pseudomonadati</taxon>
        <taxon>Pseudomonadota</taxon>
        <taxon>Betaproteobacteria</taxon>
        <taxon>Neisseriales</taxon>
        <taxon>Neisseriaceae</taxon>
        <taxon>Crenobacter</taxon>
    </lineage>
</organism>
<keyword evidence="1" id="KW-0732">Signal</keyword>
<dbReference type="Proteomes" id="UP000076625">
    <property type="component" value="Unassembled WGS sequence"/>
</dbReference>
<feature type="signal peptide" evidence="1">
    <location>
        <begin position="1"/>
        <end position="18"/>
    </location>
</feature>
<evidence type="ECO:0000313" key="3">
    <source>
        <dbReference type="EMBL" id="KZE32664.1"/>
    </source>
</evidence>
<evidence type="ECO:0000256" key="1">
    <source>
        <dbReference type="SAM" id="SignalP"/>
    </source>
</evidence>
<dbReference type="SUPFAM" id="SSF53850">
    <property type="entry name" value="Periplasmic binding protein-like II"/>
    <property type="match status" value="1"/>
</dbReference>
<dbReference type="STRING" id="1452487.AVW16_09725"/>
<dbReference type="InterPro" id="IPR001638">
    <property type="entry name" value="Solute-binding_3/MltF_N"/>
</dbReference>
<dbReference type="AlphaFoldDB" id="A0A165FAZ6"/>
<feature type="chain" id="PRO_5007857678" description="Solute-binding protein family 3/N-terminal domain-containing protein" evidence="1">
    <location>
        <begin position="19"/>
        <end position="264"/>
    </location>
</feature>
<comment type="caution">
    <text evidence="3">The sequence shown here is derived from an EMBL/GenBank/DDBJ whole genome shotgun (WGS) entry which is preliminary data.</text>
</comment>
<evidence type="ECO:0000313" key="4">
    <source>
        <dbReference type="Proteomes" id="UP000076625"/>
    </source>
</evidence>
<sequence>MQLFAGLALGLWLATSHAATPLAVAVGIDKPPYVEAGGQSGLEVEIARAALLRAGFRPEFRPLPPSRGLEQLGQGRVVAMLSLAPGARPGLYYSQPLLHYHNRAIFRAADRLVLRDVADLARYRVAAFQNAHALFGPRYAEVVSAHPAYREYGDQSLLGPLLYRGRVDVVIADVDVFATQEALRGHMPCTRPRLALADILPPSPRHAAFARAADRDAFDRALSALRAEGALARLRQRFLIPRVSALHPWDCGSDADAARDPTSR</sequence>